<evidence type="ECO:0000313" key="1">
    <source>
        <dbReference type="EMBL" id="CAK9222442.1"/>
    </source>
</evidence>
<name>A0ABP0ULZ0_9BRYO</name>
<dbReference type="EMBL" id="OZ019896">
    <property type="protein sequence ID" value="CAK9222442.1"/>
    <property type="molecule type" value="Genomic_DNA"/>
</dbReference>
<protein>
    <submittedName>
        <fullName evidence="1">Uncharacterized protein</fullName>
    </submittedName>
</protein>
<evidence type="ECO:0000313" key="2">
    <source>
        <dbReference type="Proteomes" id="UP001497512"/>
    </source>
</evidence>
<dbReference type="Proteomes" id="UP001497512">
    <property type="component" value="Chromosome 4"/>
</dbReference>
<reference evidence="1" key="1">
    <citation type="submission" date="2024-02" db="EMBL/GenBank/DDBJ databases">
        <authorList>
            <consortium name="ELIXIR-Norway"/>
            <consortium name="Elixir Norway"/>
        </authorList>
    </citation>
    <scope>NUCLEOTIDE SEQUENCE</scope>
</reference>
<accession>A0ABP0ULZ0</accession>
<gene>
    <name evidence="1" type="ORF">CSSPTR1EN2_LOCUS16067</name>
</gene>
<organism evidence="1 2">
    <name type="scientific">Sphagnum troendelagicum</name>
    <dbReference type="NCBI Taxonomy" id="128251"/>
    <lineage>
        <taxon>Eukaryota</taxon>
        <taxon>Viridiplantae</taxon>
        <taxon>Streptophyta</taxon>
        <taxon>Embryophyta</taxon>
        <taxon>Bryophyta</taxon>
        <taxon>Sphagnophytina</taxon>
        <taxon>Sphagnopsida</taxon>
        <taxon>Sphagnales</taxon>
        <taxon>Sphagnaceae</taxon>
        <taxon>Sphagnum</taxon>
    </lineage>
</organism>
<sequence length="225" mass="26310">MASKASLLENRMRMFMVQTKWIRRNREGAMKLHTERIRTIKPGVVNNSPFLLRHPLPAKAADLEQVLSGTAQYLKNYKKEMARDGKKWHPPYSLRKMNQTVRSRDIRKTDMAMAKMIKWIKTDYSMYAPFAKHTYLIKGQAPYKKAPRKPVINKRLARAMKWAMKSKSKKREVKKPEEKRWFFSSKETKVEEPPKSISTITDVEAAKDPMLNILKQVQDAGDPTF</sequence>
<proteinExistence type="predicted"/>
<keyword evidence="2" id="KW-1185">Reference proteome</keyword>